<feature type="transmembrane region" description="Helical" evidence="1">
    <location>
        <begin position="12"/>
        <end position="40"/>
    </location>
</feature>
<evidence type="ECO:0008006" key="4">
    <source>
        <dbReference type="Google" id="ProtNLM"/>
    </source>
</evidence>
<feature type="transmembrane region" description="Helical" evidence="1">
    <location>
        <begin position="137"/>
        <end position="154"/>
    </location>
</feature>
<dbReference type="STRING" id="324602.Caur_3139"/>
<dbReference type="PATRIC" id="fig|324602.8.peg.3544"/>
<evidence type="ECO:0000256" key="1">
    <source>
        <dbReference type="SAM" id="Phobius"/>
    </source>
</evidence>
<dbReference type="InParanoid" id="A9WHL0"/>
<dbReference type="EMBL" id="CP000909">
    <property type="protein sequence ID" value="ABY36336.1"/>
    <property type="molecule type" value="Genomic_DNA"/>
</dbReference>
<keyword evidence="1" id="KW-0472">Membrane</keyword>
<evidence type="ECO:0000313" key="2">
    <source>
        <dbReference type="EMBL" id="ABY36336.1"/>
    </source>
</evidence>
<dbReference type="EnsemblBacteria" id="ABY36336">
    <property type="protein sequence ID" value="ABY36336"/>
    <property type="gene ID" value="Caur_3139"/>
</dbReference>
<gene>
    <name evidence="2" type="ordered locus">Caur_3139</name>
</gene>
<dbReference type="AlphaFoldDB" id="A9WHL0"/>
<dbReference type="Pfam" id="PF10027">
    <property type="entry name" value="DUF2269"/>
    <property type="match status" value="1"/>
</dbReference>
<keyword evidence="1" id="KW-1133">Transmembrane helix</keyword>
<dbReference type="RefSeq" id="WP_012258989.1">
    <property type="nucleotide sequence ID" value="NC_010175.1"/>
</dbReference>
<dbReference type="HOGENOM" id="CLU_1657700_0_0_0"/>
<dbReference type="Proteomes" id="UP000002008">
    <property type="component" value="Chromosome"/>
</dbReference>
<organism evidence="2 3">
    <name type="scientific">Chloroflexus aurantiacus (strain ATCC 29366 / DSM 635 / J-10-fl)</name>
    <dbReference type="NCBI Taxonomy" id="324602"/>
    <lineage>
        <taxon>Bacteria</taxon>
        <taxon>Bacillati</taxon>
        <taxon>Chloroflexota</taxon>
        <taxon>Chloroflexia</taxon>
        <taxon>Chloroflexales</taxon>
        <taxon>Chloroflexineae</taxon>
        <taxon>Chloroflexaceae</taxon>
        <taxon>Chloroflexus</taxon>
    </lineage>
</organism>
<evidence type="ECO:0000313" key="3">
    <source>
        <dbReference type="Proteomes" id="UP000002008"/>
    </source>
</evidence>
<feature type="transmembrane region" description="Helical" evidence="1">
    <location>
        <begin position="87"/>
        <end position="106"/>
    </location>
</feature>
<proteinExistence type="predicted"/>
<dbReference type="InterPro" id="IPR018729">
    <property type="entry name" value="DUF2269_transmembrane"/>
</dbReference>
<reference evidence="3" key="1">
    <citation type="journal article" date="2011" name="BMC Genomics">
        <title>Complete genome sequence of the filamentous anoxygenic phototrophic bacterium Chloroflexus aurantiacus.</title>
        <authorList>
            <person name="Tang K.H."/>
            <person name="Barry K."/>
            <person name="Chertkov O."/>
            <person name="Dalin E."/>
            <person name="Han C.S."/>
            <person name="Hauser L.J."/>
            <person name="Honchak B.M."/>
            <person name="Karbach L.E."/>
            <person name="Land M.L."/>
            <person name="Lapidus A."/>
            <person name="Larimer F.W."/>
            <person name="Mikhailova N."/>
            <person name="Pitluck S."/>
            <person name="Pierson B.K."/>
            <person name="Blankenship R.E."/>
        </authorList>
    </citation>
    <scope>NUCLEOTIDE SEQUENCE [LARGE SCALE GENOMIC DNA]</scope>
    <source>
        <strain evidence="3">ATCC 29366 / DSM 635 / J-10-fl</strain>
    </source>
</reference>
<protein>
    <recommendedName>
        <fullName evidence="4">DUF2269 family protein</fullName>
    </recommendedName>
</protein>
<name>A9WHL0_CHLAA</name>
<keyword evidence="1" id="KW-0812">Transmembrane</keyword>
<keyword evidence="3" id="KW-1185">Reference proteome</keyword>
<sequence length="159" mass="17224">MHVPPEGAPPLIYTLLVFVHIFATMVAVGLNASYVIWIIRGTKDPASMAFALRGVKFIDDYVANPCYLAGGVTGVLMIAMGKAVAPFLWVAIGLYIVAMAIAYGVYTPLLSRQIKTLEASGINDPEYQMLAQRSNQVGALMGVLVVIIVLLKIFEPPLW</sequence>
<feature type="transmembrane region" description="Helical" evidence="1">
    <location>
        <begin position="61"/>
        <end position="81"/>
    </location>
</feature>
<dbReference type="KEGG" id="cau:Caur_3139"/>
<accession>A9WHL0</accession>